<name>A0A8X7NML8_CANPA</name>
<dbReference type="GO" id="GO:0003697">
    <property type="term" value="F:single-stranded DNA binding"/>
    <property type="evidence" value="ECO:0007669"/>
    <property type="project" value="EnsemblFungi"/>
</dbReference>
<dbReference type="Pfam" id="PF02002">
    <property type="entry name" value="TFIIE_alpha"/>
    <property type="match status" value="1"/>
</dbReference>
<dbReference type="SMART" id="SM00531">
    <property type="entry name" value="TFIIE"/>
    <property type="match status" value="1"/>
</dbReference>
<dbReference type="InterPro" id="IPR002853">
    <property type="entry name" value="TFIIE_asu"/>
</dbReference>
<organism evidence="6 7">
    <name type="scientific">Candida parapsilosis</name>
    <name type="common">Yeast</name>
    <dbReference type="NCBI Taxonomy" id="5480"/>
    <lineage>
        <taxon>Eukaryota</taxon>
        <taxon>Fungi</taxon>
        <taxon>Dikarya</taxon>
        <taxon>Ascomycota</taxon>
        <taxon>Saccharomycotina</taxon>
        <taxon>Pichiomycetes</taxon>
        <taxon>Debaryomycetaceae</taxon>
        <taxon>Candida/Lodderomyces clade</taxon>
        <taxon>Candida</taxon>
    </lineage>
</organism>
<feature type="compositionally biased region" description="Basic and acidic residues" evidence="4">
    <location>
        <begin position="253"/>
        <end position="263"/>
    </location>
</feature>
<dbReference type="Gene3D" id="3.30.40.10">
    <property type="entry name" value="Zinc/RING finger domain, C3HC4 (zinc finger)"/>
    <property type="match status" value="1"/>
</dbReference>
<keyword evidence="2" id="KW-0805">Transcription regulation</keyword>
<comment type="caution">
    <text evidence="6">The sequence shown here is derived from an EMBL/GenBank/DDBJ whole genome shotgun (WGS) entry which is preliminary data.</text>
</comment>
<dbReference type="GO" id="GO:0001097">
    <property type="term" value="F:TFIIH-class transcription factor complex binding"/>
    <property type="evidence" value="ECO:0007669"/>
    <property type="project" value="EnsemblFungi"/>
</dbReference>
<dbReference type="GO" id="GO:0005673">
    <property type="term" value="C:transcription factor TFIIE complex"/>
    <property type="evidence" value="ECO:0007669"/>
    <property type="project" value="EnsemblFungi"/>
</dbReference>
<feature type="domain" description="HTH TFE/IIEalpha-type" evidence="5">
    <location>
        <begin position="5"/>
        <end position="95"/>
    </location>
</feature>
<evidence type="ECO:0000256" key="4">
    <source>
        <dbReference type="SAM" id="MobiDB-lite"/>
    </source>
</evidence>
<dbReference type="InterPro" id="IPR017919">
    <property type="entry name" value="TFIIE/TFIIEa_HTH"/>
</dbReference>
<evidence type="ECO:0000256" key="1">
    <source>
        <dbReference type="ARBA" id="ARBA00008947"/>
    </source>
</evidence>
<comment type="similarity">
    <text evidence="1">Belongs to the TFIIE alpha subunit family.</text>
</comment>
<dbReference type="GO" id="GO:0001113">
    <property type="term" value="P:transcription open complex formation at RNA polymerase II promoter"/>
    <property type="evidence" value="ECO:0007669"/>
    <property type="project" value="EnsemblFungi"/>
</dbReference>
<evidence type="ECO:0000313" key="6">
    <source>
        <dbReference type="EMBL" id="KAF6052809.1"/>
    </source>
</evidence>
<dbReference type="AlphaFoldDB" id="A0A8X7NML8"/>
<sequence>MDDSVRSLIRFVSRGFYSSPYVLILDAVLRHSVLSEDDLIHLIGIKRKELRSLCNRLVEDRLLINHIQREDNGQQKYVTRTYFYIHVTEAIDSIKWKVHTMVNQLKQEMSSFGNPQGYVCPRCGKKVSQLDAISLLSEDKTEFICDVCQGVLIEDDSSQQAILKQEKLEDLMSQIDPIIKYLKIIDDSQIQDNDFESSLLQAIPAQSTTAAQYTLSNKVSSKSRSGINAQAMQNATARSQATLHVSITANDENYEREQLEKERRRQKLEQNALPSWHSNSTVGNSQNVDYVKDELDGDSTNNIQDNGETKVKSENDDNNNGVAIKEEGTSEVEDGNGTEMSSVLPTPEPVSSTVPQSSSFSNNNNVAAPTSTTHTDLKDQEAQNALAEYYAQLAEQEGDDDDDDEDDDDDDDDDEDEFDDLI</sequence>
<feature type="compositionally biased region" description="Polar residues" evidence="4">
    <location>
        <begin position="272"/>
        <end position="288"/>
    </location>
</feature>
<dbReference type="Proteomes" id="UP000590412">
    <property type="component" value="Unassembled WGS sequence"/>
</dbReference>
<evidence type="ECO:0000259" key="5">
    <source>
        <dbReference type="PROSITE" id="PS51344"/>
    </source>
</evidence>
<dbReference type="PANTHER" id="PTHR13097">
    <property type="entry name" value="TRANSCRIPTION INITIATION FACTOR IIE, ALPHA SUBUNIT"/>
    <property type="match status" value="1"/>
</dbReference>
<proteinExistence type="inferred from homology"/>
<evidence type="ECO:0000256" key="2">
    <source>
        <dbReference type="ARBA" id="ARBA00023015"/>
    </source>
</evidence>
<feature type="region of interest" description="Disordered" evidence="4">
    <location>
        <begin position="243"/>
        <end position="422"/>
    </location>
</feature>
<reference evidence="6" key="1">
    <citation type="submission" date="2020-03" db="EMBL/GenBank/DDBJ databases">
        <title>FDA dAtabase for Regulatory Grade micrObial Sequences (FDA-ARGOS): Supporting development and validation of Infectious Disease Dx tests.</title>
        <authorList>
            <person name="Campos J."/>
            <person name="Goldberg B."/>
            <person name="Tallon L."/>
            <person name="Sadzewicz L."/>
            <person name="Vavikolanu K."/>
            <person name="Mehta A."/>
            <person name="Aluvathingal J."/>
            <person name="Nadendla S."/>
            <person name="Nandy P."/>
            <person name="Geyer C."/>
            <person name="Yan Y."/>
            <person name="Sichtig H."/>
        </authorList>
    </citation>
    <scope>NUCLEOTIDE SEQUENCE [LARGE SCALE GENOMIC DNA]</scope>
    <source>
        <strain evidence="6">FDAARGOS_652</strain>
    </source>
</reference>
<dbReference type="EMBL" id="JABWAB010000004">
    <property type="protein sequence ID" value="KAF6052809.1"/>
    <property type="molecule type" value="Genomic_DNA"/>
</dbReference>
<dbReference type="PANTHER" id="PTHR13097:SF7">
    <property type="entry name" value="GENERAL TRANSCRIPTION FACTOR IIE SUBUNIT 1"/>
    <property type="match status" value="1"/>
</dbReference>
<evidence type="ECO:0000313" key="7">
    <source>
        <dbReference type="Proteomes" id="UP000590412"/>
    </source>
</evidence>
<gene>
    <name evidence="6" type="ORF">FOB60_003065</name>
</gene>
<feature type="compositionally biased region" description="Acidic residues" evidence="4">
    <location>
        <begin position="396"/>
        <end position="422"/>
    </location>
</feature>
<dbReference type="OrthoDB" id="361102at2759"/>
<dbReference type="PROSITE" id="PS51344">
    <property type="entry name" value="HTH_TFE_IIE"/>
    <property type="match status" value="1"/>
</dbReference>
<dbReference type="InterPro" id="IPR024550">
    <property type="entry name" value="TFIIEa/SarR/Rpc3_HTH_dom"/>
</dbReference>
<feature type="compositionally biased region" description="Low complexity" evidence="4">
    <location>
        <begin position="341"/>
        <end position="365"/>
    </location>
</feature>
<accession>A0A8X7NML8</accession>
<dbReference type="InterPro" id="IPR039997">
    <property type="entry name" value="TFE"/>
</dbReference>
<dbReference type="InterPro" id="IPR013083">
    <property type="entry name" value="Znf_RING/FYVE/PHD"/>
</dbReference>
<dbReference type="GO" id="GO:0097550">
    <property type="term" value="C:transcription preinitiation complex"/>
    <property type="evidence" value="ECO:0007669"/>
    <property type="project" value="EnsemblFungi"/>
</dbReference>
<keyword evidence="3" id="KW-0804">Transcription</keyword>
<evidence type="ECO:0000256" key="3">
    <source>
        <dbReference type="ARBA" id="ARBA00023163"/>
    </source>
</evidence>
<protein>
    <submittedName>
        <fullName evidence="6">TFIIE alpha subunit family protein</fullName>
    </submittedName>
</protein>
<dbReference type="SUPFAM" id="SSF57783">
    <property type="entry name" value="Zinc beta-ribbon"/>
    <property type="match status" value="1"/>
</dbReference>
<dbReference type="GO" id="GO:0000993">
    <property type="term" value="F:RNA polymerase II complex binding"/>
    <property type="evidence" value="ECO:0007669"/>
    <property type="project" value="EnsemblFungi"/>
</dbReference>